<proteinExistence type="predicted"/>
<evidence type="ECO:0000313" key="3">
    <source>
        <dbReference type="Proteomes" id="UP001165121"/>
    </source>
</evidence>
<evidence type="ECO:0000313" key="2">
    <source>
        <dbReference type="EMBL" id="GMF44454.1"/>
    </source>
</evidence>
<comment type="caution">
    <text evidence="2">The sequence shown here is derived from an EMBL/GenBank/DDBJ whole genome shotgun (WGS) entry which is preliminary data.</text>
</comment>
<evidence type="ECO:0000256" key="1">
    <source>
        <dbReference type="SAM" id="MobiDB-lite"/>
    </source>
</evidence>
<gene>
    <name evidence="2" type="ORF">Pfra01_001548500</name>
</gene>
<keyword evidence="3" id="KW-1185">Reference proteome</keyword>
<feature type="region of interest" description="Disordered" evidence="1">
    <location>
        <begin position="50"/>
        <end position="90"/>
    </location>
</feature>
<dbReference type="EMBL" id="BSXT01001677">
    <property type="protein sequence ID" value="GMF44454.1"/>
    <property type="molecule type" value="Genomic_DNA"/>
</dbReference>
<organism evidence="2 3">
    <name type="scientific">Phytophthora fragariaefolia</name>
    <dbReference type="NCBI Taxonomy" id="1490495"/>
    <lineage>
        <taxon>Eukaryota</taxon>
        <taxon>Sar</taxon>
        <taxon>Stramenopiles</taxon>
        <taxon>Oomycota</taxon>
        <taxon>Peronosporomycetes</taxon>
        <taxon>Peronosporales</taxon>
        <taxon>Peronosporaceae</taxon>
        <taxon>Phytophthora</taxon>
    </lineage>
</organism>
<dbReference type="AlphaFoldDB" id="A0A9W7CW55"/>
<dbReference type="Proteomes" id="UP001165121">
    <property type="component" value="Unassembled WGS sequence"/>
</dbReference>
<protein>
    <submittedName>
        <fullName evidence="2">Unnamed protein product</fullName>
    </submittedName>
</protein>
<accession>A0A9W7CW55</accession>
<dbReference type="OrthoDB" id="118831at2759"/>
<name>A0A9W7CW55_9STRA</name>
<reference evidence="2" key="1">
    <citation type="submission" date="2023-04" db="EMBL/GenBank/DDBJ databases">
        <title>Phytophthora fragariaefolia NBRC 109709.</title>
        <authorList>
            <person name="Ichikawa N."/>
            <person name="Sato H."/>
            <person name="Tonouchi N."/>
        </authorList>
    </citation>
    <scope>NUCLEOTIDE SEQUENCE</scope>
    <source>
        <strain evidence="2">NBRC 109709</strain>
    </source>
</reference>
<sequence length="90" mass="9846">MRFEWSWLEQADQSTDESWLGAMIADDWRANAEDATSVTDFLAKEAQALLNGPGEDSESDEHHDSAQDVEAVETIGDSEKEPSFASPTAA</sequence>